<dbReference type="Proteomes" id="UP000005239">
    <property type="component" value="Unassembled WGS sequence"/>
</dbReference>
<organism evidence="2 3">
    <name type="scientific">Pristionchus pacificus</name>
    <name type="common">Parasitic nematode worm</name>
    <dbReference type="NCBI Taxonomy" id="54126"/>
    <lineage>
        <taxon>Eukaryota</taxon>
        <taxon>Metazoa</taxon>
        <taxon>Ecdysozoa</taxon>
        <taxon>Nematoda</taxon>
        <taxon>Chromadorea</taxon>
        <taxon>Rhabditida</taxon>
        <taxon>Rhabditina</taxon>
        <taxon>Diplogasteromorpha</taxon>
        <taxon>Diplogasteroidea</taxon>
        <taxon>Neodiplogasteridae</taxon>
        <taxon>Pristionchus</taxon>
    </lineage>
</organism>
<feature type="compositionally biased region" description="Basic and acidic residues" evidence="1">
    <location>
        <begin position="99"/>
        <end position="118"/>
    </location>
</feature>
<gene>
    <name evidence="2" type="primary">WBGene00276577</name>
</gene>
<evidence type="ECO:0000256" key="1">
    <source>
        <dbReference type="SAM" id="MobiDB-lite"/>
    </source>
</evidence>
<evidence type="ECO:0000313" key="2">
    <source>
        <dbReference type="EnsemblMetazoa" id="PPA38208.1"/>
    </source>
</evidence>
<sequence length="124" mass="14409">MMAEIVASGSLSILSDGEWFLLIPLDSANDSTRSESPSKPDWSPCDGYDRLRCWVPQNPGSYLSLKAWRTRAHRRLQHTQGFVLDLQWDSIYVQLRQQSFRDSKEQDSLERRKEDQSIDPRPLN</sequence>
<reference evidence="2" key="2">
    <citation type="submission" date="2022-06" db="UniProtKB">
        <authorList>
            <consortium name="EnsemblMetazoa"/>
        </authorList>
    </citation>
    <scope>IDENTIFICATION</scope>
    <source>
        <strain evidence="2">PS312</strain>
    </source>
</reference>
<dbReference type="EnsemblMetazoa" id="PPA38208.1">
    <property type="protein sequence ID" value="PPA38208.1"/>
    <property type="gene ID" value="WBGene00276577"/>
</dbReference>
<reference evidence="3" key="1">
    <citation type="journal article" date="2008" name="Nat. Genet.">
        <title>The Pristionchus pacificus genome provides a unique perspective on nematode lifestyle and parasitism.</title>
        <authorList>
            <person name="Dieterich C."/>
            <person name="Clifton S.W."/>
            <person name="Schuster L.N."/>
            <person name="Chinwalla A."/>
            <person name="Delehaunty K."/>
            <person name="Dinkelacker I."/>
            <person name="Fulton L."/>
            <person name="Fulton R."/>
            <person name="Godfrey J."/>
            <person name="Minx P."/>
            <person name="Mitreva M."/>
            <person name="Roeseler W."/>
            <person name="Tian H."/>
            <person name="Witte H."/>
            <person name="Yang S.P."/>
            <person name="Wilson R.K."/>
            <person name="Sommer R.J."/>
        </authorList>
    </citation>
    <scope>NUCLEOTIDE SEQUENCE [LARGE SCALE GENOMIC DNA]</scope>
    <source>
        <strain evidence="3">PS312</strain>
    </source>
</reference>
<name>A0A2A6B4A2_PRIPA</name>
<proteinExistence type="predicted"/>
<feature type="region of interest" description="Disordered" evidence="1">
    <location>
        <begin position="99"/>
        <end position="124"/>
    </location>
</feature>
<accession>A0A8R1USZ9</accession>
<dbReference type="AlphaFoldDB" id="A0A2A6B4A2"/>
<accession>A0A2A6B4A2</accession>
<keyword evidence="3" id="KW-1185">Reference proteome</keyword>
<evidence type="ECO:0000313" key="3">
    <source>
        <dbReference type="Proteomes" id="UP000005239"/>
    </source>
</evidence>
<protein>
    <submittedName>
        <fullName evidence="2">Uncharacterized protein</fullName>
    </submittedName>
</protein>